<keyword evidence="2" id="KW-1185">Reference proteome</keyword>
<comment type="caution">
    <text evidence="1">The sequence shown here is derived from an EMBL/GenBank/DDBJ whole genome shotgun (WGS) entry which is preliminary data.</text>
</comment>
<protein>
    <submittedName>
        <fullName evidence="1">Uncharacterized protein</fullName>
    </submittedName>
</protein>
<gene>
    <name evidence="1" type="ORF">BDP81DRAFT_474873</name>
</gene>
<sequence>MTMDGTECAVAAFPLLVHRLAVVLALVLGAGCLVLVPSCPGLKVPGWAERLVGSRMRVGRGGEEAEGEEEVGDSEEVDVAQRALGGGGGCGGSTCGLRSAVCGLRSAEAVVGGLPAVVHLGKDRMRWEDPVVWS</sequence>
<dbReference type="AlphaFoldDB" id="A0AAI9ZHP2"/>
<evidence type="ECO:0000313" key="1">
    <source>
        <dbReference type="EMBL" id="KAK1624784.1"/>
    </source>
</evidence>
<dbReference type="Proteomes" id="UP001243989">
    <property type="component" value="Unassembled WGS sequence"/>
</dbReference>
<accession>A0AAI9ZHP2</accession>
<dbReference type="GeneID" id="85479574"/>
<dbReference type="RefSeq" id="XP_060440779.1">
    <property type="nucleotide sequence ID" value="XM_060594712.1"/>
</dbReference>
<organism evidence="1 2">
    <name type="scientific">Colletotrichum phormii</name>
    <dbReference type="NCBI Taxonomy" id="359342"/>
    <lineage>
        <taxon>Eukaryota</taxon>
        <taxon>Fungi</taxon>
        <taxon>Dikarya</taxon>
        <taxon>Ascomycota</taxon>
        <taxon>Pezizomycotina</taxon>
        <taxon>Sordariomycetes</taxon>
        <taxon>Hypocreomycetidae</taxon>
        <taxon>Glomerellales</taxon>
        <taxon>Glomerellaceae</taxon>
        <taxon>Colletotrichum</taxon>
        <taxon>Colletotrichum acutatum species complex</taxon>
    </lineage>
</organism>
<name>A0AAI9ZHP2_9PEZI</name>
<proteinExistence type="predicted"/>
<dbReference type="EMBL" id="JAHMHQ010000023">
    <property type="protein sequence ID" value="KAK1624784.1"/>
    <property type="molecule type" value="Genomic_DNA"/>
</dbReference>
<reference evidence="1" key="1">
    <citation type="submission" date="2021-06" db="EMBL/GenBank/DDBJ databases">
        <title>Comparative genomics, transcriptomics and evolutionary studies reveal genomic signatures of adaptation to plant cell wall in hemibiotrophic fungi.</title>
        <authorList>
            <consortium name="DOE Joint Genome Institute"/>
            <person name="Baroncelli R."/>
            <person name="Diaz J.F."/>
            <person name="Benocci T."/>
            <person name="Peng M."/>
            <person name="Battaglia E."/>
            <person name="Haridas S."/>
            <person name="Andreopoulos W."/>
            <person name="Labutti K."/>
            <person name="Pangilinan J."/>
            <person name="Floch G.L."/>
            <person name="Makela M.R."/>
            <person name="Henrissat B."/>
            <person name="Grigoriev I.V."/>
            <person name="Crouch J.A."/>
            <person name="De Vries R.P."/>
            <person name="Sukno S.A."/>
            <person name="Thon M.R."/>
        </authorList>
    </citation>
    <scope>NUCLEOTIDE SEQUENCE</scope>
    <source>
        <strain evidence="1">CBS 102054</strain>
    </source>
</reference>
<evidence type="ECO:0000313" key="2">
    <source>
        <dbReference type="Proteomes" id="UP001243989"/>
    </source>
</evidence>